<proteinExistence type="predicted"/>
<name>A0A3Q3X9U3_MOLML</name>
<organism evidence="2 3">
    <name type="scientific">Mola mola</name>
    <name type="common">Ocean sunfish</name>
    <name type="synonym">Tetraodon mola</name>
    <dbReference type="NCBI Taxonomy" id="94237"/>
    <lineage>
        <taxon>Eukaryota</taxon>
        <taxon>Metazoa</taxon>
        <taxon>Chordata</taxon>
        <taxon>Craniata</taxon>
        <taxon>Vertebrata</taxon>
        <taxon>Euteleostomi</taxon>
        <taxon>Actinopterygii</taxon>
        <taxon>Neopterygii</taxon>
        <taxon>Teleostei</taxon>
        <taxon>Neoteleostei</taxon>
        <taxon>Acanthomorphata</taxon>
        <taxon>Eupercaria</taxon>
        <taxon>Tetraodontiformes</taxon>
        <taxon>Molidae</taxon>
        <taxon>Mola</taxon>
    </lineage>
</organism>
<evidence type="ECO:0000259" key="1">
    <source>
        <dbReference type="PROSITE" id="PS50132"/>
    </source>
</evidence>
<reference evidence="2" key="1">
    <citation type="submission" date="2025-08" db="UniProtKB">
        <authorList>
            <consortium name="Ensembl"/>
        </authorList>
    </citation>
    <scope>IDENTIFICATION</scope>
</reference>
<evidence type="ECO:0000313" key="3">
    <source>
        <dbReference type="Proteomes" id="UP000261620"/>
    </source>
</evidence>
<dbReference type="Ensembl" id="ENSMMOT00000028321.1">
    <property type="protein sequence ID" value="ENSMMOP00000027848.1"/>
    <property type="gene ID" value="ENSMMOG00000021046.1"/>
</dbReference>
<feature type="domain" description="RGS" evidence="1">
    <location>
        <begin position="64"/>
        <end position="171"/>
    </location>
</feature>
<reference evidence="2" key="2">
    <citation type="submission" date="2025-09" db="UniProtKB">
        <authorList>
            <consortium name="Ensembl"/>
        </authorList>
    </citation>
    <scope>IDENTIFICATION</scope>
</reference>
<dbReference type="SMART" id="SM00315">
    <property type="entry name" value="RGS"/>
    <property type="match status" value="1"/>
</dbReference>
<protein>
    <recommendedName>
        <fullName evidence="1">RGS domain-containing protein</fullName>
    </recommendedName>
</protein>
<dbReference type="FunFam" id="1.10.167.10:FF:000001">
    <property type="entry name" value="Putative regulator of g-protein signaling 12"/>
    <property type="match status" value="1"/>
</dbReference>
<dbReference type="AlphaFoldDB" id="A0A3Q3X9U3"/>
<dbReference type="SUPFAM" id="SSF48097">
    <property type="entry name" value="Regulator of G-protein signaling, RGS"/>
    <property type="match status" value="1"/>
</dbReference>
<sequence>FLFALRSTHHSHHFRAADVRSRLLFLRQPDRVRDLVLSEGARVHEEVCLHWLTVLFLSFYLSDGLAVFRHFLRSEFSDENLDFWLAVERFKKTRSANKMATRAAKIYDEFISTTAGRQVNVDSSVRESTYQRLRPEVNPASFQLAQDQIFSLMETDSYPRFLRSRLYAHVIKKK</sequence>
<dbReference type="Gene3D" id="1.10.167.10">
    <property type="entry name" value="Regulator of G-protein Signalling 4, domain 2"/>
    <property type="match status" value="1"/>
</dbReference>
<dbReference type="Pfam" id="PF00615">
    <property type="entry name" value="RGS"/>
    <property type="match status" value="1"/>
</dbReference>
<dbReference type="InterPro" id="IPR016137">
    <property type="entry name" value="RGS"/>
</dbReference>
<dbReference type="PROSITE" id="PS50132">
    <property type="entry name" value="RGS"/>
    <property type="match status" value="1"/>
</dbReference>
<keyword evidence="3" id="KW-1185">Reference proteome</keyword>
<evidence type="ECO:0000313" key="2">
    <source>
        <dbReference type="Ensembl" id="ENSMMOP00000027848.1"/>
    </source>
</evidence>
<dbReference type="PRINTS" id="PR01301">
    <property type="entry name" value="RGSPROTEIN"/>
</dbReference>
<dbReference type="PANTHER" id="PTHR10845">
    <property type="entry name" value="REGULATOR OF G PROTEIN SIGNALING"/>
    <property type="match status" value="1"/>
</dbReference>
<dbReference type="Proteomes" id="UP000261620">
    <property type="component" value="Unplaced"/>
</dbReference>
<dbReference type="PANTHER" id="PTHR10845:SF192">
    <property type="entry name" value="DOUBLE HIT, ISOFORM B"/>
    <property type="match status" value="1"/>
</dbReference>
<accession>A0A3Q3X9U3</accession>
<dbReference type="InterPro" id="IPR036305">
    <property type="entry name" value="RGS_sf"/>
</dbReference>
<dbReference type="InterPro" id="IPR044926">
    <property type="entry name" value="RGS_subdomain_2"/>
</dbReference>